<evidence type="ECO:0000313" key="2">
    <source>
        <dbReference type="Proteomes" id="UP000198362"/>
    </source>
</evidence>
<gene>
    <name evidence="1" type="ORF">SAMN05421812_12254</name>
</gene>
<keyword evidence="2" id="KW-1185">Reference proteome</keyword>
<reference evidence="1 2" key="1">
    <citation type="submission" date="2017-06" db="EMBL/GenBank/DDBJ databases">
        <authorList>
            <person name="Kim H.J."/>
            <person name="Triplett B.A."/>
        </authorList>
    </citation>
    <scope>NUCLEOTIDE SEQUENCE [LARGE SCALE GENOMIC DNA]</scope>
    <source>
        <strain evidence="1 2">CGMCC 4.5593</strain>
    </source>
</reference>
<dbReference type="AlphaFoldDB" id="A0A239PEC2"/>
<organism evidence="1 2">
    <name type="scientific">Asanoa hainanensis</name>
    <dbReference type="NCBI Taxonomy" id="560556"/>
    <lineage>
        <taxon>Bacteria</taxon>
        <taxon>Bacillati</taxon>
        <taxon>Actinomycetota</taxon>
        <taxon>Actinomycetes</taxon>
        <taxon>Micromonosporales</taxon>
        <taxon>Micromonosporaceae</taxon>
        <taxon>Asanoa</taxon>
    </lineage>
</organism>
<name>A0A239PEC2_9ACTN</name>
<sequence>MIERDDGVVYRMNAGPITAELPHDLVHFTVEDAMRVPDGIWGAIAGGVVFKSMNHQSGRRPPHAAERSARLIREYRDRIQHAELLGGFVEAAAAEPGADLRKLTSQWFATRPEDAPPIEAVRAAIEALRVAAERWRAVPVGGGLTVEWPAFRSVGERRAARRSTR</sequence>
<evidence type="ECO:0000313" key="1">
    <source>
        <dbReference type="EMBL" id="SNT65397.1"/>
    </source>
</evidence>
<protein>
    <submittedName>
        <fullName evidence="1">Uncharacterized protein</fullName>
    </submittedName>
</protein>
<dbReference type="Proteomes" id="UP000198362">
    <property type="component" value="Unassembled WGS sequence"/>
</dbReference>
<dbReference type="EMBL" id="FZPH01000022">
    <property type="protein sequence ID" value="SNT65397.1"/>
    <property type="molecule type" value="Genomic_DNA"/>
</dbReference>
<accession>A0A239PEC2</accession>
<proteinExistence type="predicted"/>
<dbReference type="OrthoDB" id="4170613at2"/>